<dbReference type="Proteomes" id="UP001252186">
    <property type="component" value="Unassembled WGS sequence"/>
</dbReference>
<dbReference type="Gene3D" id="3.40.50.1100">
    <property type="match status" value="2"/>
</dbReference>
<evidence type="ECO:0000256" key="3">
    <source>
        <dbReference type="ARBA" id="ARBA00022898"/>
    </source>
</evidence>
<dbReference type="Pfam" id="PF00291">
    <property type="entry name" value="PALP"/>
    <property type="match status" value="1"/>
</dbReference>
<keyword evidence="3" id="KW-0663">Pyridoxal phosphate</keyword>
<dbReference type="InterPro" id="IPR027278">
    <property type="entry name" value="ACCD_DCysDesulf"/>
</dbReference>
<reference evidence="5 6" key="1">
    <citation type="submission" date="2023-09" db="EMBL/GenBank/DDBJ databases">
        <authorList>
            <person name="Rey-Velasco X."/>
        </authorList>
    </citation>
    <scope>NUCLEOTIDE SEQUENCE [LARGE SCALE GENOMIC DNA]</scope>
    <source>
        <strain evidence="5 6">P050</strain>
    </source>
</reference>
<comment type="cofactor">
    <cofactor evidence="1">
        <name>pyridoxal 5'-phosphate</name>
        <dbReference type="ChEBI" id="CHEBI:597326"/>
    </cofactor>
</comment>
<comment type="caution">
    <text evidence="5">The sequence shown here is derived from an EMBL/GenBank/DDBJ whole genome shotgun (WGS) entry which is preliminary data.</text>
</comment>
<name>A0ABU2Y510_9FLAO</name>
<evidence type="ECO:0000256" key="2">
    <source>
        <dbReference type="ARBA" id="ARBA00008639"/>
    </source>
</evidence>
<comment type="similarity">
    <text evidence="2">Belongs to the ACC deaminase/D-cysteine desulfhydrase family.</text>
</comment>
<dbReference type="EMBL" id="JAVRHV010000003">
    <property type="protein sequence ID" value="MDT0553283.1"/>
    <property type="molecule type" value="Genomic_DNA"/>
</dbReference>
<evidence type="ECO:0000256" key="1">
    <source>
        <dbReference type="ARBA" id="ARBA00001933"/>
    </source>
</evidence>
<proteinExistence type="inferred from homology"/>
<gene>
    <name evidence="5" type="ORF">RM519_08510</name>
</gene>
<organism evidence="5 6">
    <name type="scientific">Urechidicola vernalis</name>
    <dbReference type="NCBI Taxonomy" id="3075600"/>
    <lineage>
        <taxon>Bacteria</taxon>
        <taxon>Pseudomonadati</taxon>
        <taxon>Bacteroidota</taxon>
        <taxon>Flavobacteriia</taxon>
        <taxon>Flavobacteriales</taxon>
        <taxon>Flavobacteriaceae</taxon>
        <taxon>Urechidicola</taxon>
    </lineage>
</organism>
<dbReference type="SUPFAM" id="SSF53686">
    <property type="entry name" value="Tryptophan synthase beta subunit-like PLP-dependent enzymes"/>
    <property type="match status" value="1"/>
</dbReference>
<dbReference type="PIRSF" id="PIRSF006278">
    <property type="entry name" value="ACCD_DCysDesulf"/>
    <property type="match status" value="1"/>
</dbReference>
<dbReference type="PANTHER" id="PTHR43780">
    <property type="entry name" value="1-AMINOCYCLOPROPANE-1-CARBOXYLATE DEAMINASE-RELATED"/>
    <property type="match status" value="1"/>
</dbReference>
<evidence type="ECO:0000313" key="5">
    <source>
        <dbReference type="EMBL" id="MDT0553283.1"/>
    </source>
</evidence>
<evidence type="ECO:0000313" key="6">
    <source>
        <dbReference type="Proteomes" id="UP001252186"/>
    </source>
</evidence>
<keyword evidence="6" id="KW-1185">Reference proteome</keyword>
<sequence length="309" mass="34326">MPNVLNSVIQKVQFSEIEKLEVSLSVKREDLIHPEISGNKFRKLKFNIQQALKENHSTILTYGGAYSNHIVATAAAGRIHGVKTIGVIRGEELGVDLNKTLANNKTLKFAHDSGMIFHFVSRSDYKLKHSKEFLKGLENKFGTFYNVPEGGTNKFAVKGCEEILDSCTQNFDTICTAVGTGGTISGLINTAKKHQDIIGFPALKGDFLEKEIQPYITNKTKWKLISDYHFGGYAKTSEPLIRFINNFKKETNIQLDPIYTGKMVFGIVDLIKKGYFAKGSKILAIHTGGLQGIDGINTILKKNNSLIIR</sequence>
<feature type="domain" description="Tryptophan synthase beta chain-like PALP" evidence="4">
    <location>
        <begin position="18"/>
        <end position="288"/>
    </location>
</feature>
<dbReference type="RefSeq" id="WP_311593278.1">
    <property type="nucleotide sequence ID" value="NZ_JAVRHV010000003.1"/>
</dbReference>
<accession>A0ABU2Y510</accession>
<protein>
    <submittedName>
        <fullName evidence="5">Pyridoxal-phosphate dependent enzyme</fullName>
    </submittedName>
</protein>
<evidence type="ECO:0000259" key="4">
    <source>
        <dbReference type="Pfam" id="PF00291"/>
    </source>
</evidence>
<dbReference type="InterPro" id="IPR036052">
    <property type="entry name" value="TrpB-like_PALP_sf"/>
</dbReference>
<dbReference type="InterPro" id="IPR001926">
    <property type="entry name" value="TrpB-like_PALP"/>
</dbReference>
<dbReference type="PANTHER" id="PTHR43780:SF2">
    <property type="entry name" value="1-AMINOCYCLOPROPANE-1-CARBOXYLATE DEAMINASE-RELATED"/>
    <property type="match status" value="1"/>
</dbReference>